<gene>
    <name evidence="4" type="ORF">METZ01_LOCUS156896</name>
</gene>
<dbReference type="PANTHER" id="PTHR42818">
    <property type="entry name" value="SULFOPYRUVATE DECARBOXYLASE SUBUNIT ALPHA"/>
    <property type="match status" value="1"/>
</dbReference>
<dbReference type="Gene3D" id="3.40.50.970">
    <property type="match status" value="1"/>
</dbReference>
<feature type="domain" description="Thiamine pyrophosphate enzyme TPP-binding" evidence="3">
    <location>
        <begin position="52"/>
        <end position="156"/>
    </location>
</feature>
<dbReference type="InterPro" id="IPR029061">
    <property type="entry name" value="THDP-binding"/>
</dbReference>
<evidence type="ECO:0000256" key="1">
    <source>
        <dbReference type="ARBA" id="ARBA00022793"/>
    </source>
</evidence>
<dbReference type="EMBL" id="UINC01026491">
    <property type="protein sequence ID" value="SVB04042.1"/>
    <property type="molecule type" value="Genomic_DNA"/>
</dbReference>
<dbReference type="PANTHER" id="PTHR42818:SF1">
    <property type="entry name" value="SULFOPYRUVATE DECARBOXYLASE"/>
    <property type="match status" value="1"/>
</dbReference>
<dbReference type="Pfam" id="PF02775">
    <property type="entry name" value="TPP_enzyme_C"/>
    <property type="match status" value="1"/>
</dbReference>
<keyword evidence="2" id="KW-0456">Lyase</keyword>
<organism evidence="4">
    <name type="scientific">marine metagenome</name>
    <dbReference type="NCBI Taxonomy" id="408172"/>
    <lineage>
        <taxon>unclassified sequences</taxon>
        <taxon>metagenomes</taxon>
        <taxon>ecological metagenomes</taxon>
    </lineage>
</organism>
<dbReference type="InterPro" id="IPR011766">
    <property type="entry name" value="TPP_enzyme_TPP-bd"/>
</dbReference>
<proteinExistence type="predicted"/>
<evidence type="ECO:0000256" key="2">
    <source>
        <dbReference type="ARBA" id="ARBA00023239"/>
    </source>
</evidence>
<sequence length="196" mass="21303">MLTIAQLLEPLCRYRTNEVVVTSMSSVHPWARLSQHALDLALPDSTMDDVADLALGIALARPDRDVICLTGDDSRRGTLGSLSTILSAHAMNLTLILLDVRPLEVPGRSSVTPSRVNHSALAEASGFDQVFRVEDARKYAQSVPDMLSLTGPIFIHAIVQSGNNTLVTKGHTKDILQLRTSLAESARRVLRALDLD</sequence>
<reference evidence="4" key="1">
    <citation type="submission" date="2018-05" db="EMBL/GenBank/DDBJ databases">
        <authorList>
            <person name="Lanie J.A."/>
            <person name="Ng W.-L."/>
            <person name="Kazmierczak K.M."/>
            <person name="Andrzejewski T.M."/>
            <person name="Davidsen T.M."/>
            <person name="Wayne K.J."/>
            <person name="Tettelin H."/>
            <person name="Glass J.I."/>
            <person name="Rusch D."/>
            <person name="Podicherti R."/>
            <person name="Tsui H.-C.T."/>
            <person name="Winkler M.E."/>
        </authorList>
    </citation>
    <scope>NUCLEOTIDE SEQUENCE</scope>
</reference>
<dbReference type="AlphaFoldDB" id="A0A382ASH5"/>
<protein>
    <recommendedName>
        <fullName evidence="3">Thiamine pyrophosphate enzyme TPP-binding domain-containing protein</fullName>
    </recommendedName>
</protein>
<dbReference type="GO" id="GO:0030976">
    <property type="term" value="F:thiamine pyrophosphate binding"/>
    <property type="evidence" value="ECO:0007669"/>
    <property type="project" value="InterPro"/>
</dbReference>
<dbReference type="InterPro" id="IPR051818">
    <property type="entry name" value="TPP_dependent_decarboxylase"/>
</dbReference>
<name>A0A382ASH5_9ZZZZ</name>
<dbReference type="GO" id="GO:0016831">
    <property type="term" value="F:carboxy-lyase activity"/>
    <property type="evidence" value="ECO:0007669"/>
    <property type="project" value="UniProtKB-KW"/>
</dbReference>
<accession>A0A382ASH5</accession>
<keyword evidence="1" id="KW-0210">Decarboxylase</keyword>
<evidence type="ECO:0000259" key="3">
    <source>
        <dbReference type="Pfam" id="PF02775"/>
    </source>
</evidence>
<evidence type="ECO:0000313" key="4">
    <source>
        <dbReference type="EMBL" id="SVB04042.1"/>
    </source>
</evidence>
<dbReference type="SUPFAM" id="SSF52518">
    <property type="entry name" value="Thiamin diphosphate-binding fold (THDP-binding)"/>
    <property type="match status" value="1"/>
</dbReference>